<dbReference type="GO" id="GO:0016829">
    <property type="term" value="F:lyase activity"/>
    <property type="evidence" value="ECO:0007669"/>
    <property type="project" value="UniProtKB-KW"/>
</dbReference>
<dbReference type="PANTHER" id="PTHR22993:SF9">
    <property type="entry name" value="FORMAMIDOPYRIMIDINE-DNA GLYCOSYLASE"/>
    <property type="match status" value="1"/>
</dbReference>
<dbReference type="SUPFAM" id="SSF81624">
    <property type="entry name" value="N-terminal domain of MutM-like DNA repair proteins"/>
    <property type="match status" value="1"/>
</dbReference>
<evidence type="ECO:0000256" key="6">
    <source>
        <dbReference type="ARBA" id="ARBA00023204"/>
    </source>
</evidence>
<evidence type="ECO:0000256" key="7">
    <source>
        <dbReference type="ARBA" id="ARBA00023239"/>
    </source>
</evidence>
<gene>
    <name evidence="12 14" type="ORF">P152DRAFT_453594</name>
</gene>
<protein>
    <recommendedName>
        <fullName evidence="11">Formamidopyrimidine-DNA glycosylase catalytic domain-containing protein</fullName>
    </recommendedName>
</protein>
<dbReference type="SMART" id="SM01232">
    <property type="entry name" value="H2TH"/>
    <property type="match status" value="1"/>
</dbReference>
<dbReference type="GO" id="GO:0003906">
    <property type="term" value="F:DNA-(apurinic or apyrimidinic site) endonuclease activity"/>
    <property type="evidence" value="ECO:0007669"/>
    <property type="project" value="InterPro"/>
</dbReference>
<dbReference type="RefSeq" id="XP_033538618.1">
    <property type="nucleotide sequence ID" value="XM_033678407.1"/>
</dbReference>
<evidence type="ECO:0000256" key="5">
    <source>
        <dbReference type="ARBA" id="ARBA00023125"/>
    </source>
</evidence>
<dbReference type="GO" id="GO:0008270">
    <property type="term" value="F:zinc ion binding"/>
    <property type="evidence" value="ECO:0007669"/>
    <property type="project" value="InterPro"/>
</dbReference>
<dbReference type="Gene3D" id="3.20.190.10">
    <property type="entry name" value="MutM-like, N-terminal"/>
    <property type="match status" value="1"/>
</dbReference>
<feature type="compositionally biased region" description="Basic and acidic residues" evidence="10">
    <location>
        <begin position="357"/>
        <end position="368"/>
    </location>
</feature>
<evidence type="ECO:0000256" key="4">
    <source>
        <dbReference type="ARBA" id="ARBA00022801"/>
    </source>
</evidence>
<dbReference type="GO" id="GO:0003684">
    <property type="term" value="F:damaged DNA binding"/>
    <property type="evidence" value="ECO:0007669"/>
    <property type="project" value="InterPro"/>
</dbReference>
<dbReference type="SUPFAM" id="SSF46946">
    <property type="entry name" value="S13-like H2TH domain"/>
    <property type="match status" value="1"/>
</dbReference>
<dbReference type="FunFam" id="1.10.8.50:FF:000009">
    <property type="entry name" value="Formamidopyrimidine-DNA glycosylase"/>
    <property type="match status" value="1"/>
</dbReference>
<reference evidence="14" key="3">
    <citation type="submission" date="2025-04" db="UniProtKB">
        <authorList>
            <consortium name="RefSeq"/>
        </authorList>
    </citation>
    <scope>IDENTIFICATION</scope>
    <source>
        <strain evidence="14">CBS 781.70</strain>
    </source>
</reference>
<evidence type="ECO:0000256" key="8">
    <source>
        <dbReference type="ARBA" id="ARBA00023268"/>
    </source>
</evidence>
<dbReference type="InterPro" id="IPR035937">
    <property type="entry name" value="FPG_N"/>
</dbReference>
<evidence type="ECO:0000256" key="2">
    <source>
        <dbReference type="ARBA" id="ARBA00009409"/>
    </source>
</evidence>
<dbReference type="CDD" id="cd08972">
    <property type="entry name" value="PF_Nei_N"/>
    <property type="match status" value="1"/>
</dbReference>
<evidence type="ECO:0000313" key="12">
    <source>
        <dbReference type="EMBL" id="KAF1816987.1"/>
    </source>
</evidence>
<evidence type="ECO:0000256" key="10">
    <source>
        <dbReference type="SAM" id="MobiDB-lite"/>
    </source>
</evidence>
<keyword evidence="3" id="KW-0227">DNA damage</keyword>
<comment type="similarity">
    <text evidence="2">Belongs to the FPG family.</text>
</comment>
<name>A0A6G1GFW7_9PEZI</name>
<dbReference type="PROSITE" id="PS51068">
    <property type="entry name" value="FPG_CAT"/>
    <property type="match status" value="1"/>
</dbReference>
<sequence>MPEIGEVARLVHYLKKHVAGKVISSVKTQDDTIVYGKAGTSAAAFEQAMKGKKILDAGQQGKYFWMTMASPPHPVMHLGMTGWIDLSTVPTGSYKPKKEGEQWPPRFWKFILQLDDKEKTEVAFTDARRLGRIRLVDAPADKLRQTTPLKENGPDPVVDKEIVTVGWFSEKLKKKKVPIKAFLLNQANISGVGNWVADEVLYQAKTHPEQYCNTFSNSQIKTLHDSLISVCSIACETLADQDKFPKGWLMLHRWSKGKKGQNVLPNGEKITFLTVGGRTSAIVPSVQKKTGPVAADVSANGEAKAVNGTGSSESKKRRKTEDVEDSEDSEDADEVENSKAKSKRPSKVSKTNTKSTPKKETIVTESPRRSSRRSKA</sequence>
<organism evidence="12">
    <name type="scientific">Eremomyces bilateralis CBS 781.70</name>
    <dbReference type="NCBI Taxonomy" id="1392243"/>
    <lineage>
        <taxon>Eukaryota</taxon>
        <taxon>Fungi</taxon>
        <taxon>Dikarya</taxon>
        <taxon>Ascomycota</taxon>
        <taxon>Pezizomycotina</taxon>
        <taxon>Dothideomycetes</taxon>
        <taxon>Dothideomycetes incertae sedis</taxon>
        <taxon>Eremomycetales</taxon>
        <taxon>Eremomycetaceae</taxon>
        <taxon>Eremomyces</taxon>
    </lineage>
</organism>
<keyword evidence="4" id="KW-0378">Hydrolase</keyword>
<keyword evidence="8" id="KW-0511">Multifunctional enzyme</keyword>
<evidence type="ECO:0000256" key="1">
    <source>
        <dbReference type="ARBA" id="ARBA00001668"/>
    </source>
</evidence>
<accession>A0A6G1GFW7</accession>
<proteinExistence type="inferred from homology"/>
<feature type="region of interest" description="Disordered" evidence="10">
    <location>
        <begin position="287"/>
        <end position="376"/>
    </location>
</feature>
<evidence type="ECO:0000259" key="11">
    <source>
        <dbReference type="PROSITE" id="PS51068"/>
    </source>
</evidence>
<dbReference type="OrthoDB" id="444592at2759"/>
<dbReference type="PANTHER" id="PTHR22993">
    <property type="entry name" value="FORMAMIDOPYRIMIDINE-DNA GLYCOSYLASE"/>
    <property type="match status" value="1"/>
</dbReference>
<dbReference type="InterPro" id="IPR012319">
    <property type="entry name" value="FPG_cat"/>
</dbReference>
<dbReference type="Pfam" id="PF01149">
    <property type="entry name" value="Fapy_DNA_glyco"/>
    <property type="match status" value="1"/>
</dbReference>
<dbReference type="GO" id="GO:0006284">
    <property type="term" value="P:base-excision repair"/>
    <property type="evidence" value="ECO:0007669"/>
    <property type="project" value="InterPro"/>
</dbReference>
<dbReference type="InterPro" id="IPR015886">
    <property type="entry name" value="H2TH_FPG"/>
</dbReference>
<dbReference type="SMART" id="SM00898">
    <property type="entry name" value="Fapy_DNA_glyco"/>
    <property type="match status" value="1"/>
</dbReference>
<keyword evidence="5" id="KW-0238">DNA-binding</keyword>
<dbReference type="GeneID" id="54418977"/>
<feature type="domain" description="Formamidopyrimidine-DNA glycosylase catalytic" evidence="11">
    <location>
        <begin position="2"/>
        <end position="131"/>
    </location>
</feature>
<dbReference type="AlphaFoldDB" id="A0A6G1GFW7"/>
<dbReference type="GO" id="GO:0008534">
    <property type="term" value="F:oxidized purine nucleobase lesion DNA N-glycosylase activity"/>
    <property type="evidence" value="ECO:0007669"/>
    <property type="project" value="UniProtKB-EC"/>
</dbReference>
<keyword evidence="7" id="KW-0456">Lyase</keyword>
<keyword evidence="6" id="KW-0234">DNA repair</keyword>
<evidence type="ECO:0000256" key="9">
    <source>
        <dbReference type="ARBA" id="ARBA00023295"/>
    </source>
</evidence>
<dbReference type="Gene3D" id="1.10.8.50">
    <property type="match status" value="1"/>
</dbReference>
<comment type="catalytic activity">
    <reaction evidence="1">
        <text>Hydrolysis of DNA containing ring-opened 7-methylguanine residues, releasing 2,6-diamino-4-hydroxy-5-(N-methyl)formamidopyrimidine.</text>
        <dbReference type="EC" id="3.2.2.23"/>
    </reaction>
</comment>
<dbReference type="GO" id="GO:0005634">
    <property type="term" value="C:nucleus"/>
    <property type="evidence" value="ECO:0007669"/>
    <property type="project" value="TreeGrafter"/>
</dbReference>
<dbReference type="EMBL" id="ML975149">
    <property type="protein sequence ID" value="KAF1816987.1"/>
    <property type="molecule type" value="Genomic_DNA"/>
</dbReference>
<evidence type="ECO:0000256" key="3">
    <source>
        <dbReference type="ARBA" id="ARBA00022763"/>
    </source>
</evidence>
<evidence type="ECO:0000313" key="13">
    <source>
        <dbReference type="Proteomes" id="UP000504638"/>
    </source>
</evidence>
<evidence type="ECO:0000313" key="14">
    <source>
        <dbReference type="RefSeq" id="XP_033538618.1"/>
    </source>
</evidence>
<feature type="compositionally biased region" description="Acidic residues" evidence="10">
    <location>
        <begin position="322"/>
        <end position="335"/>
    </location>
</feature>
<dbReference type="Pfam" id="PF06831">
    <property type="entry name" value="H2TH"/>
    <property type="match status" value="1"/>
</dbReference>
<dbReference type="InterPro" id="IPR010979">
    <property type="entry name" value="Ribosomal_uS13-like_H2TH"/>
</dbReference>
<reference evidence="14" key="2">
    <citation type="submission" date="2020-04" db="EMBL/GenBank/DDBJ databases">
        <authorList>
            <consortium name="NCBI Genome Project"/>
        </authorList>
    </citation>
    <scope>NUCLEOTIDE SEQUENCE</scope>
    <source>
        <strain evidence="14">CBS 781.70</strain>
    </source>
</reference>
<reference evidence="12 14" key="1">
    <citation type="submission" date="2020-01" db="EMBL/GenBank/DDBJ databases">
        <authorList>
            <consortium name="DOE Joint Genome Institute"/>
            <person name="Haridas S."/>
            <person name="Albert R."/>
            <person name="Binder M."/>
            <person name="Bloem J."/>
            <person name="Labutti K."/>
            <person name="Salamov A."/>
            <person name="Andreopoulos B."/>
            <person name="Baker S.E."/>
            <person name="Barry K."/>
            <person name="Bills G."/>
            <person name="Bluhm B.H."/>
            <person name="Cannon C."/>
            <person name="Castanera R."/>
            <person name="Culley D.E."/>
            <person name="Daum C."/>
            <person name="Ezra D."/>
            <person name="Gonzalez J.B."/>
            <person name="Henrissat B."/>
            <person name="Kuo A."/>
            <person name="Liang C."/>
            <person name="Lipzen A."/>
            <person name="Lutzoni F."/>
            <person name="Magnuson J."/>
            <person name="Mondo S."/>
            <person name="Nolan M."/>
            <person name="Ohm R."/>
            <person name="Pangilinan J."/>
            <person name="Park H.-J."/>
            <person name="Ramirez L."/>
            <person name="Alfaro M."/>
            <person name="Sun H."/>
            <person name="Tritt A."/>
            <person name="Yoshinaga Y."/>
            <person name="Zwiers L.-H."/>
            <person name="Turgeon B.G."/>
            <person name="Goodwin S.B."/>
            <person name="Spatafora J.W."/>
            <person name="Crous P.W."/>
            <person name="Grigoriev I.V."/>
        </authorList>
    </citation>
    <scope>NUCLEOTIDE SEQUENCE</scope>
    <source>
        <strain evidence="12 14">CBS 781.70</strain>
    </source>
</reference>
<dbReference type="Proteomes" id="UP000504638">
    <property type="component" value="Unplaced"/>
</dbReference>
<keyword evidence="9" id="KW-0326">Glycosidase</keyword>
<keyword evidence="13" id="KW-1185">Reference proteome</keyword>